<evidence type="ECO:0000313" key="3">
    <source>
        <dbReference type="Proteomes" id="UP000284702"/>
    </source>
</evidence>
<dbReference type="Proteomes" id="UP000284702">
    <property type="component" value="Unassembled WGS sequence"/>
</dbReference>
<dbReference type="EMBL" id="MZMZ02003417">
    <property type="protein sequence ID" value="RQM21697.1"/>
    <property type="molecule type" value="Genomic_DNA"/>
</dbReference>
<proteinExistence type="predicted"/>
<gene>
    <name evidence="2" type="ORF">B5M09_009538</name>
</gene>
<organism evidence="2 3">
    <name type="scientific">Aphanomyces astaci</name>
    <name type="common">Crayfish plague agent</name>
    <dbReference type="NCBI Taxonomy" id="112090"/>
    <lineage>
        <taxon>Eukaryota</taxon>
        <taxon>Sar</taxon>
        <taxon>Stramenopiles</taxon>
        <taxon>Oomycota</taxon>
        <taxon>Saprolegniomycetes</taxon>
        <taxon>Saprolegniales</taxon>
        <taxon>Verrucalvaceae</taxon>
        <taxon>Aphanomyces</taxon>
    </lineage>
</organism>
<feature type="compositionally biased region" description="Basic residues" evidence="1">
    <location>
        <begin position="30"/>
        <end position="44"/>
    </location>
</feature>
<accession>A0A425CXF4</accession>
<evidence type="ECO:0000256" key="1">
    <source>
        <dbReference type="SAM" id="MobiDB-lite"/>
    </source>
</evidence>
<reference evidence="2" key="1">
    <citation type="submission" date="2018-07" db="EMBL/GenBank/DDBJ databases">
        <title>Annotation of Aphanomyces astaci genome assembly.</title>
        <authorList>
            <person name="Studholme D.J."/>
        </authorList>
    </citation>
    <scope>NUCLEOTIDE SEQUENCE [LARGE SCALE GENOMIC DNA]</scope>
    <source>
        <strain evidence="2">Pc</strain>
    </source>
</reference>
<name>A0A425CXF4_APHAT</name>
<evidence type="ECO:0008006" key="4">
    <source>
        <dbReference type="Google" id="ProtNLM"/>
    </source>
</evidence>
<keyword evidence="3" id="KW-1185">Reference proteome</keyword>
<dbReference type="AlphaFoldDB" id="A0A425CXF4"/>
<comment type="caution">
    <text evidence="2">The sequence shown here is derived from an EMBL/GenBank/DDBJ whole genome shotgun (WGS) entry which is preliminary data.</text>
</comment>
<sequence>MGNPSRTTRPKSRDLIHATVAESPQPTPRQRLRLRQSRKKKRGNHVCASNDDEVTDVFEHLQQRIRLGPISKLFGMEIDRDENNKSMYVTQRTYIKRMAIKYGMDKSKSVDTPA</sequence>
<feature type="region of interest" description="Disordered" evidence="1">
    <location>
        <begin position="1"/>
        <end position="48"/>
    </location>
</feature>
<protein>
    <recommendedName>
        <fullName evidence="4">Reverse transcriptase Ty1/copia-type domain-containing protein</fullName>
    </recommendedName>
</protein>
<evidence type="ECO:0000313" key="2">
    <source>
        <dbReference type="EMBL" id="RQM21697.1"/>
    </source>
</evidence>